<accession>A0A8D2QVA2</accession>
<evidence type="ECO:0000313" key="2">
    <source>
        <dbReference type="Proteomes" id="UP000694401"/>
    </source>
</evidence>
<reference evidence="1" key="2">
    <citation type="submission" date="2025-09" db="UniProtKB">
        <authorList>
            <consortium name="Ensembl"/>
        </authorList>
    </citation>
    <scope>IDENTIFICATION</scope>
</reference>
<protein>
    <submittedName>
        <fullName evidence="1">Uncharacterized protein</fullName>
    </submittedName>
</protein>
<organism evidence="1 2">
    <name type="scientific">Zosterops lateralis melanops</name>
    <dbReference type="NCBI Taxonomy" id="1220523"/>
    <lineage>
        <taxon>Eukaryota</taxon>
        <taxon>Metazoa</taxon>
        <taxon>Chordata</taxon>
        <taxon>Craniata</taxon>
        <taxon>Vertebrata</taxon>
        <taxon>Euteleostomi</taxon>
        <taxon>Archelosauria</taxon>
        <taxon>Archosauria</taxon>
        <taxon>Dinosauria</taxon>
        <taxon>Saurischia</taxon>
        <taxon>Theropoda</taxon>
        <taxon>Coelurosauria</taxon>
        <taxon>Aves</taxon>
        <taxon>Neognathae</taxon>
        <taxon>Neoaves</taxon>
        <taxon>Telluraves</taxon>
        <taxon>Australaves</taxon>
        <taxon>Passeriformes</taxon>
        <taxon>Sylvioidea</taxon>
        <taxon>Zosteropidae</taxon>
        <taxon>Zosterops</taxon>
    </lineage>
</organism>
<keyword evidence="2" id="KW-1185">Reference proteome</keyword>
<proteinExistence type="predicted"/>
<dbReference type="AlphaFoldDB" id="A0A8D2QVA2"/>
<reference evidence="1" key="1">
    <citation type="submission" date="2025-08" db="UniProtKB">
        <authorList>
            <consortium name="Ensembl"/>
        </authorList>
    </citation>
    <scope>IDENTIFICATION</scope>
</reference>
<sequence>SFCFQTTTGKLEEEGPGDLSTPSPGIIIFLFVSQVTGVDCDSCLDFLLCHFHAIIKHLKELLRFLIFCQSAEEGMLQEKRNSSWRYTPRSEPRQFHLSALCGVLQDWELH</sequence>
<dbReference type="Ensembl" id="ENSZLMT00000021033.1">
    <property type="protein sequence ID" value="ENSZLMP00000020484.1"/>
    <property type="gene ID" value="ENSZLMG00000014105.1"/>
</dbReference>
<evidence type="ECO:0000313" key="1">
    <source>
        <dbReference type="Ensembl" id="ENSZLMP00000020484.1"/>
    </source>
</evidence>
<name>A0A8D2QVA2_ZOSLA</name>
<dbReference type="Proteomes" id="UP000694401">
    <property type="component" value="Unassembled WGS sequence"/>
</dbReference>